<sequence>MFKNVYLKNLRDMKNNLIYWTIGITILGFYISYAYSSFAEDIDTWNELLANFPEELMYFFGGSEGMDMSTFAGFLNLEIFGLMGPIMLIIVGINSGTHIVAGELNNKTLEMVMSTSIGKNKYLFQQILVMVTRIVIISIILWSNFFIFANLFNLELDLKNLTAIVFHLTLLSLSIASFSLLIGSITGNKSTTLGISAGIAVLSYFINSISPMIKSIENIKYLSVFYYYKHSEPLINGVNLESVSVMLFVSLLFIILSFVAFKYKDLY</sequence>
<dbReference type="PANTHER" id="PTHR37305:SF1">
    <property type="entry name" value="MEMBRANE PROTEIN"/>
    <property type="match status" value="1"/>
</dbReference>
<dbReference type="GO" id="GO:0005886">
    <property type="term" value="C:plasma membrane"/>
    <property type="evidence" value="ECO:0007669"/>
    <property type="project" value="UniProtKB-SubCell"/>
</dbReference>
<protein>
    <recommendedName>
        <fullName evidence="3">ABC-2 type transporter domain-containing protein</fullName>
    </recommendedName>
</protein>
<reference evidence="2" key="1">
    <citation type="submission" date="2018-05" db="EMBL/GenBank/DDBJ databases">
        <authorList>
            <person name="Lanie J.A."/>
            <person name="Ng W.-L."/>
            <person name="Kazmierczak K.M."/>
            <person name="Andrzejewski T.M."/>
            <person name="Davidsen T.M."/>
            <person name="Wayne K.J."/>
            <person name="Tettelin H."/>
            <person name="Glass J.I."/>
            <person name="Rusch D."/>
            <person name="Podicherti R."/>
            <person name="Tsui H.-C.T."/>
            <person name="Winkler M.E."/>
        </authorList>
    </citation>
    <scope>NUCLEOTIDE SEQUENCE</scope>
</reference>
<feature type="transmembrane region" description="Helical" evidence="1">
    <location>
        <begin position="79"/>
        <end position="101"/>
    </location>
</feature>
<proteinExistence type="predicted"/>
<accession>A0A382IMI9</accession>
<evidence type="ECO:0000256" key="1">
    <source>
        <dbReference type="SAM" id="Phobius"/>
    </source>
</evidence>
<dbReference type="AlphaFoldDB" id="A0A382IMI9"/>
<keyword evidence="1" id="KW-1133">Transmembrane helix</keyword>
<name>A0A382IMI9_9ZZZZ</name>
<feature type="transmembrane region" description="Helical" evidence="1">
    <location>
        <begin position="243"/>
        <end position="261"/>
    </location>
</feature>
<feature type="transmembrane region" description="Helical" evidence="1">
    <location>
        <begin position="161"/>
        <end position="181"/>
    </location>
</feature>
<feature type="transmembrane region" description="Helical" evidence="1">
    <location>
        <begin position="17"/>
        <end position="35"/>
    </location>
</feature>
<feature type="transmembrane region" description="Helical" evidence="1">
    <location>
        <begin position="122"/>
        <end position="149"/>
    </location>
</feature>
<keyword evidence="1" id="KW-0812">Transmembrane</keyword>
<dbReference type="EMBL" id="UINC01068120">
    <property type="protein sequence ID" value="SVC00479.1"/>
    <property type="molecule type" value="Genomic_DNA"/>
</dbReference>
<dbReference type="Pfam" id="PF12679">
    <property type="entry name" value="ABC2_membrane_2"/>
    <property type="match status" value="1"/>
</dbReference>
<evidence type="ECO:0008006" key="3">
    <source>
        <dbReference type="Google" id="ProtNLM"/>
    </source>
</evidence>
<keyword evidence="1" id="KW-0472">Membrane</keyword>
<dbReference type="PANTHER" id="PTHR37305">
    <property type="entry name" value="INTEGRAL MEMBRANE PROTEIN-RELATED"/>
    <property type="match status" value="1"/>
</dbReference>
<dbReference type="GO" id="GO:0140359">
    <property type="term" value="F:ABC-type transporter activity"/>
    <property type="evidence" value="ECO:0007669"/>
    <property type="project" value="InterPro"/>
</dbReference>
<organism evidence="2">
    <name type="scientific">marine metagenome</name>
    <dbReference type="NCBI Taxonomy" id="408172"/>
    <lineage>
        <taxon>unclassified sequences</taxon>
        <taxon>metagenomes</taxon>
        <taxon>ecological metagenomes</taxon>
    </lineage>
</organism>
<gene>
    <name evidence="2" type="ORF">METZ01_LOCUS253333</name>
</gene>
<feature type="transmembrane region" description="Helical" evidence="1">
    <location>
        <begin position="193"/>
        <end position="213"/>
    </location>
</feature>
<evidence type="ECO:0000313" key="2">
    <source>
        <dbReference type="EMBL" id="SVC00479.1"/>
    </source>
</evidence>